<keyword evidence="2" id="KW-1185">Reference proteome</keyword>
<dbReference type="SUPFAM" id="SSF47240">
    <property type="entry name" value="Ferritin-like"/>
    <property type="match status" value="1"/>
</dbReference>
<evidence type="ECO:0000313" key="1">
    <source>
        <dbReference type="EMBL" id="GAA4687655.1"/>
    </source>
</evidence>
<organism evidence="1 2">
    <name type="scientific">Nocardioides nanhaiensis</name>
    <dbReference type="NCBI Taxonomy" id="1476871"/>
    <lineage>
        <taxon>Bacteria</taxon>
        <taxon>Bacillati</taxon>
        <taxon>Actinomycetota</taxon>
        <taxon>Actinomycetes</taxon>
        <taxon>Propionibacteriales</taxon>
        <taxon>Nocardioidaceae</taxon>
        <taxon>Nocardioides</taxon>
    </lineage>
</organism>
<sequence>MAAVDFEVRRPDLLAQRFGHVLDYMARVELEVDRNVVELAVLLPDPPEIDVRFFRDVWHPQEVRHGEILDEPQRRLGRDGAAPDLGGVGTKIRVLGALGHLPALQDVSRMLYYLTDVATERSAVLAYNLLHEGLVEMGEHAVAQTAVARIRRQEPGHFAFYRLSARAHWATLATWQRWLVRRLRAISFAPVGVYSPAQSADFGDLMASLGITEQLDDFTASIARVERELLFARERGLAVPPYVRRAFAEAVERSREGARTGEAA</sequence>
<name>A0ABP8WDP5_9ACTN</name>
<accession>A0ABP8WDP5</accession>
<dbReference type="Proteomes" id="UP001500621">
    <property type="component" value="Unassembled WGS sequence"/>
</dbReference>
<dbReference type="EMBL" id="BAABIM010000002">
    <property type="protein sequence ID" value="GAA4687655.1"/>
    <property type="molecule type" value="Genomic_DNA"/>
</dbReference>
<dbReference type="RefSeq" id="WP_345266633.1">
    <property type="nucleotide sequence ID" value="NZ_BAABIM010000002.1"/>
</dbReference>
<proteinExistence type="predicted"/>
<dbReference type="InterPro" id="IPR009078">
    <property type="entry name" value="Ferritin-like_SF"/>
</dbReference>
<protein>
    <recommendedName>
        <fullName evidence="3">GTP-binding protein LepA</fullName>
    </recommendedName>
</protein>
<gene>
    <name evidence="1" type="ORF">GCM10023226_26940</name>
</gene>
<evidence type="ECO:0008006" key="3">
    <source>
        <dbReference type="Google" id="ProtNLM"/>
    </source>
</evidence>
<reference evidence="2" key="1">
    <citation type="journal article" date="2019" name="Int. J. Syst. Evol. Microbiol.">
        <title>The Global Catalogue of Microorganisms (GCM) 10K type strain sequencing project: providing services to taxonomists for standard genome sequencing and annotation.</title>
        <authorList>
            <consortium name="The Broad Institute Genomics Platform"/>
            <consortium name="The Broad Institute Genome Sequencing Center for Infectious Disease"/>
            <person name="Wu L."/>
            <person name="Ma J."/>
        </authorList>
    </citation>
    <scope>NUCLEOTIDE SEQUENCE [LARGE SCALE GENOMIC DNA]</scope>
    <source>
        <strain evidence="2">JCM 18127</strain>
    </source>
</reference>
<comment type="caution">
    <text evidence="1">The sequence shown here is derived from an EMBL/GenBank/DDBJ whole genome shotgun (WGS) entry which is preliminary data.</text>
</comment>
<evidence type="ECO:0000313" key="2">
    <source>
        <dbReference type="Proteomes" id="UP001500621"/>
    </source>
</evidence>